<evidence type="ECO:0000313" key="2">
    <source>
        <dbReference type="Proteomes" id="UP000178092"/>
    </source>
</evidence>
<dbReference type="EMBL" id="MHTV01000042">
    <property type="protein sequence ID" value="OHA65727.1"/>
    <property type="molecule type" value="Genomic_DNA"/>
</dbReference>
<evidence type="ECO:0000313" key="1">
    <source>
        <dbReference type="EMBL" id="OHA65727.1"/>
    </source>
</evidence>
<organism evidence="1 2">
    <name type="scientific">Candidatus Wildermuthbacteria bacterium RIFCSPHIGHO2_02_FULL_45_25</name>
    <dbReference type="NCBI Taxonomy" id="1802450"/>
    <lineage>
        <taxon>Bacteria</taxon>
        <taxon>Candidatus Wildermuthiibacteriota</taxon>
    </lineage>
</organism>
<evidence type="ECO:0008006" key="3">
    <source>
        <dbReference type="Google" id="ProtNLM"/>
    </source>
</evidence>
<accession>A0A1G2QZ43</accession>
<dbReference type="SUPFAM" id="SSF54197">
    <property type="entry name" value="HIT-like"/>
    <property type="match status" value="1"/>
</dbReference>
<dbReference type="Pfam" id="PF11969">
    <property type="entry name" value="DcpS_C"/>
    <property type="match status" value="1"/>
</dbReference>
<dbReference type="Gene3D" id="3.30.428.10">
    <property type="entry name" value="HIT-like"/>
    <property type="match status" value="1"/>
</dbReference>
<proteinExistence type="predicted"/>
<dbReference type="AlphaFoldDB" id="A0A1G2QZ43"/>
<dbReference type="InterPro" id="IPR036265">
    <property type="entry name" value="HIT-like_sf"/>
</dbReference>
<comment type="caution">
    <text evidence="1">The sequence shown here is derived from an EMBL/GenBank/DDBJ whole genome shotgun (WGS) entry which is preliminary data.</text>
</comment>
<dbReference type="Proteomes" id="UP000178092">
    <property type="component" value="Unassembled WGS sequence"/>
</dbReference>
<gene>
    <name evidence="1" type="ORF">A3C04_02315</name>
</gene>
<protein>
    <recommendedName>
        <fullName evidence="3">HIT domain-containing protein</fullName>
    </recommendedName>
</protein>
<reference evidence="1 2" key="1">
    <citation type="journal article" date="2016" name="Nat. Commun.">
        <title>Thousands of microbial genomes shed light on interconnected biogeochemical processes in an aquifer system.</title>
        <authorList>
            <person name="Anantharaman K."/>
            <person name="Brown C.T."/>
            <person name="Hug L.A."/>
            <person name="Sharon I."/>
            <person name="Castelle C.J."/>
            <person name="Probst A.J."/>
            <person name="Thomas B.C."/>
            <person name="Singh A."/>
            <person name="Wilkins M.J."/>
            <person name="Karaoz U."/>
            <person name="Brodie E.L."/>
            <person name="Williams K.H."/>
            <person name="Hubbard S.S."/>
            <person name="Banfield J.F."/>
        </authorList>
    </citation>
    <scope>NUCLEOTIDE SEQUENCE [LARGE SCALE GENOMIC DNA]</scope>
</reference>
<sequence>MKRFLILVMLMFGAGIGVGGYLFSDTQPRAFLEVGQCQGIECLDPKEIMGLAGSVGIQRTANLLPFVEQETDKTVLMRHPFPLADIHYVAVPKKDIKDPSQLTDEDKEYLADAFAVMGAKIREEGLKKYKIITNGPGYQSVGYLHFHLVAEKE</sequence>
<name>A0A1G2QZ43_9BACT</name>